<feature type="chain" id="PRO_5021944100" evidence="1">
    <location>
        <begin position="26"/>
        <end position="128"/>
    </location>
</feature>
<accession>A0A518BE21</accession>
<sequence length="128" mass="12956" precursor="true">MQNLLTSRFARTMVLITLTTAGITAGITTAGNATPAFDQSVETQACAAAVAEFAGLATITTTDIPSLYGLEFPAFWSDVEDVLILVGPSGGLIVLQDGGNVDVEVDAGSATVTSGDPAQTIGFTLTAS</sequence>
<evidence type="ECO:0000313" key="3">
    <source>
        <dbReference type="Proteomes" id="UP000316921"/>
    </source>
</evidence>
<feature type="signal peptide" evidence="1">
    <location>
        <begin position="1"/>
        <end position="25"/>
    </location>
</feature>
<proteinExistence type="predicted"/>
<protein>
    <submittedName>
        <fullName evidence="2">Uncharacterized protein</fullName>
    </submittedName>
</protein>
<keyword evidence="3" id="KW-1185">Reference proteome</keyword>
<evidence type="ECO:0000256" key="1">
    <source>
        <dbReference type="SAM" id="SignalP"/>
    </source>
</evidence>
<reference evidence="2 3" key="1">
    <citation type="submission" date="2019-02" db="EMBL/GenBank/DDBJ databases">
        <title>Deep-cultivation of Planctomycetes and their phenomic and genomic characterization uncovers novel biology.</title>
        <authorList>
            <person name="Wiegand S."/>
            <person name="Jogler M."/>
            <person name="Boedeker C."/>
            <person name="Pinto D."/>
            <person name="Vollmers J."/>
            <person name="Rivas-Marin E."/>
            <person name="Kohn T."/>
            <person name="Peeters S.H."/>
            <person name="Heuer A."/>
            <person name="Rast P."/>
            <person name="Oberbeckmann S."/>
            <person name="Bunk B."/>
            <person name="Jeske O."/>
            <person name="Meyerdierks A."/>
            <person name="Storesund J.E."/>
            <person name="Kallscheuer N."/>
            <person name="Luecker S."/>
            <person name="Lage O.M."/>
            <person name="Pohl T."/>
            <person name="Merkel B.J."/>
            <person name="Hornburger P."/>
            <person name="Mueller R.-W."/>
            <person name="Bruemmer F."/>
            <person name="Labrenz M."/>
            <person name="Spormann A.M."/>
            <person name="Op den Camp H."/>
            <person name="Overmann J."/>
            <person name="Amann R."/>
            <person name="Jetten M.S.M."/>
            <person name="Mascher T."/>
            <person name="Medema M.H."/>
            <person name="Devos D.P."/>
            <person name="Kaster A.-K."/>
            <person name="Ovreas L."/>
            <person name="Rohde M."/>
            <person name="Galperin M.Y."/>
            <person name="Jogler C."/>
        </authorList>
    </citation>
    <scope>NUCLEOTIDE SEQUENCE [LARGE SCALE GENOMIC DNA]</scope>
    <source>
        <strain evidence="2 3">Pla133</strain>
    </source>
</reference>
<dbReference type="AlphaFoldDB" id="A0A518BE21"/>
<dbReference type="Proteomes" id="UP000316921">
    <property type="component" value="Chromosome"/>
</dbReference>
<dbReference type="KEGG" id="pbap:Pla133_03020"/>
<evidence type="ECO:0000313" key="2">
    <source>
        <dbReference type="EMBL" id="QDU65238.1"/>
    </source>
</evidence>
<keyword evidence="1" id="KW-0732">Signal</keyword>
<organism evidence="2 3">
    <name type="scientific">Engelhardtia mirabilis</name>
    <dbReference type="NCBI Taxonomy" id="2528011"/>
    <lineage>
        <taxon>Bacteria</taxon>
        <taxon>Pseudomonadati</taxon>
        <taxon>Planctomycetota</taxon>
        <taxon>Planctomycetia</taxon>
        <taxon>Planctomycetia incertae sedis</taxon>
        <taxon>Engelhardtia</taxon>
    </lineage>
</organism>
<name>A0A518BE21_9BACT</name>
<dbReference type="EMBL" id="CP036287">
    <property type="protein sequence ID" value="QDU65238.1"/>
    <property type="molecule type" value="Genomic_DNA"/>
</dbReference>
<gene>
    <name evidence="2" type="ORF">Pla133_03020</name>
</gene>